<reference evidence="2" key="1">
    <citation type="journal article" date="2015" name="Nat. Genet.">
        <title>The genome and transcriptome of the zoonotic hookworm Ancylostoma ceylanicum identify infection-specific gene families.</title>
        <authorList>
            <person name="Schwarz E.M."/>
            <person name="Hu Y."/>
            <person name="Antoshechkin I."/>
            <person name="Miller M.M."/>
            <person name="Sternberg P.W."/>
            <person name="Aroian R.V."/>
        </authorList>
    </citation>
    <scope>NUCLEOTIDE SEQUENCE</scope>
    <source>
        <strain evidence="2">HY135</strain>
    </source>
</reference>
<protein>
    <recommendedName>
        <fullName evidence="3">Tc1-like transposase DDE domain-containing protein</fullName>
    </recommendedName>
</protein>
<dbReference type="AlphaFoldDB" id="A0A016WH74"/>
<keyword evidence="2" id="KW-1185">Reference proteome</keyword>
<accession>A0A016WH74</accession>
<dbReference type="OrthoDB" id="10017160at2759"/>
<organism evidence="1 2">
    <name type="scientific">Ancylostoma ceylanicum</name>
    <dbReference type="NCBI Taxonomy" id="53326"/>
    <lineage>
        <taxon>Eukaryota</taxon>
        <taxon>Metazoa</taxon>
        <taxon>Ecdysozoa</taxon>
        <taxon>Nematoda</taxon>
        <taxon>Chromadorea</taxon>
        <taxon>Rhabditida</taxon>
        <taxon>Rhabditina</taxon>
        <taxon>Rhabditomorpha</taxon>
        <taxon>Strongyloidea</taxon>
        <taxon>Ancylostomatidae</taxon>
        <taxon>Ancylostomatinae</taxon>
        <taxon>Ancylostoma</taxon>
    </lineage>
</organism>
<evidence type="ECO:0000313" key="2">
    <source>
        <dbReference type="Proteomes" id="UP000024635"/>
    </source>
</evidence>
<dbReference type="EMBL" id="JARK01000284">
    <property type="protein sequence ID" value="EYC38961.1"/>
    <property type="molecule type" value="Genomic_DNA"/>
</dbReference>
<gene>
    <name evidence="1" type="primary">Acey_s0684.g1506</name>
    <name evidence="1" type="ORF">Y032_0684g1506</name>
</gene>
<dbReference type="Proteomes" id="UP000024635">
    <property type="component" value="Unassembled WGS sequence"/>
</dbReference>
<proteinExistence type="predicted"/>
<comment type="caution">
    <text evidence="1">The sequence shown here is derived from an EMBL/GenBank/DDBJ whole genome shotgun (WGS) entry which is preliminary data.</text>
</comment>
<evidence type="ECO:0008006" key="3">
    <source>
        <dbReference type="Google" id="ProtNLM"/>
    </source>
</evidence>
<evidence type="ECO:0000313" key="1">
    <source>
        <dbReference type="EMBL" id="EYC38961.1"/>
    </source>
</evidence>
<sequence length="103" mass="11605">MPQSRGTITLTCLSNFDQETIKKKSRGKVTRAILLLQDIIRAQVNAVAATPACGFELLNLPPYCPDLAYSDYFVREHEAASSWNKIQGREQTQLDHGKLLRLM</sequence>
<name>A0A016WH74_9BILA</name>